<sequence>MFSTRNDSDRLLLLNQFQDVVHVKTSIGNDCLTGEVHILKHVIAFHAVVAIASGQFKTQWIAKCIHNGMDFSRYML</sequence>
<protein>
    <submittedName>
        <fullName evidence="1">Uncharacterized protein</fullName>
    </submittedName>
</protein>
<dbReference type="EMBL" id="CAJVAS010000097">
    <property type="protein sequence ID" value="CAG7653324.1"/>
    <property type="molecule type" value="Genomic_DNA"/>
</dbReference>
<evidence type="ECO:0000313" key="2">
    <source>
        <dbReference type="Proteomes" id="UP000693672"/>
    </source>
</evidence>
<name>A0A916K8Q8_9BACL</name>
<organism evidence="1 2">
    <name type="scientific">Paenibacillus solanacearum</name>
    <dbReference type="NCBI Taxonomy" id="2048548"/>
    <lineage>
        <taxon>Bacteria</taxon>
        <taxon>Bacillati</taxon>
        <taxon>Bacillota</taxon>
        <taxon>Bacilli</taxon>
        <taxon>Bacillales</taxon>
        <taxon>Paenibacillaceae</taxon>
        <taxon>Paenibacillus</taxon>
    </lineage>
</organism>
<reference evidence="1" key="1">
    <citation type="submission" date="2021-06" db="EMBL/GenBank/DDBJ databases">
        <authorList>
            <person name="Criscuolo A."/>
        </authorList>
    </citation>
    <scope>NUCLEOTIDE SEQUENCE</scope>
    <source>
        <strain evidence="1">CIP111600</strain>
    </source>
</reference>
<keyword evidence="2" id="KW-1185">Reference proteome</keyword>
<comment type="caution">
    <text evidence="1">The sequence shown here is derived from an EMBL/GenBank/DDBJ whole genome shotgun (WGS) entry which is preliminary data.</text>
</comment>
<proteinExistence type="predicted"/>
<evidence type="ECO:0000313" key="1">
    <source>
        <dbReference type="EMBL" id="CAG7653324.1"/>
    </source>
</evidence>
<accession>A0A916K8Q8</accession>
<dbReference type="Proteomes" id="UP000693672">
    <property type="component" value="Unassembled WGS sequence"/>
</dbReference>
<dbReference type="AlphaFoldDB" id="A0A916K8Q8"/>
<gene>
    <name evidence="1" type="ORF">PAESOLCIP111_06740</name>
</gene>